<evidence type="ECO:0000313" key="4">
    <source>
        <dbReference type="EMBL" id="PZX61436.1"/>
    </source>
</evidence>
<keyword evidence="2" id="KW-0732">Signal</keyword>
<evidence type="ECO:0000256" key="1">
    <source>
        <dbReference type="ARBA" id="ARBA00007734"/>
    </source>
</evidence>
<feature type="signal peptide" evidence="2">
    <location>
        <begin position="1"/>
        <end position="29"/>
    </location>
</feature>
<organism evidence="4 5">
    <name type="scientific">Hydrotalea sandarakina</name>
    <dbReference type="NCBI Taxonomy" id="1004304"/>
    <lineage>
        <taxon>Bacteria</taxon>
        <taxon>Pseudomonadati</taxon>
        <taxon>Bacteroidota</taxon>
        <taxon>Chitinophagia</taxon>
        <taxon>Chitinophagales</taxon>
        <taxon>Chitinophagaceae</taxon>
        <taxon>Hydrotalea</taxon>
    </lineage>
</organism>
<reference evidence="4 5" key="1">
    <citation type="submission" date="2018-06" db="EMBL/GenBank/DDBJ databases">
        <title>Genomic Encyclopedia of Archaeal and Bacterial Type Strains, Phase II (KMG-II): from individual species to whole genera.</title>
        <authorList>
            <person name="Goeker M."/>
        </authorList>
    </citation>
    <scope>NUCLEOTIDE SEQUENCE [LARGE SCALE GENOMIC DNA]</scope>
    <source>
        <strain evidence="4 5">DSM 23241</strain>
    </source>
</reference>
<evidence type="ECO:0000313" key="5">
    <source>
        <dbReference type="Proteomes" id="UP000249720"/>
    </source>
</evidence>
<comment type="similarity">
    <text evidence="1">Belongs to the transglycosylase Slt family.</text>
</comment>
<dbReference type="PANTHER" id="PTHR37423">
    <property type="entry name" value="SOLUBLE LYTIC MUREIN TRANSGLYCOSYLASE-RELATED"/>
    <property type="match status" value="1"/>
</dbReference>
<feature type="domain" description="Transglycosylase SLT" evidence="3">
    <location>
        <begin position="107"/>
        <end position="206"/>
    </location>
</feature>
<dbReference type="InterPro" id="IPR023346">
    <property type="entry name" value="Lysozyme-like_dom_sf"/>
</dbReference>
<keyword evidence="5" id="KW-1185">Reference proteome</keyword>
<name>A0A2W7RR89_9BACT</name>
<accession>A0A2W7RR89</accession>
<dbReference type="Proteomes" id="UP000249720">
    <property type="component" value="Unassembled WGS sequence"/>
</dbReference>
<comment type="caution">
    <text evidence="4">The sequence shown here is derived from an EMBL/GenBank/DDBJ whole genome shotgun (WGS) entry which is preliminary data.</text>
</comment>
<feature type="chain" id="PRO_5015889738" evidence="2">
    <location>
        <begin position="30"/>
        <end position="337"/>
    </location>
</feature>
<dbReference type="OrthoDB" id="9815002at2"/>
<dbReference type="AlphaFoldDB" id="A0A2W7RR89"/>
<dbReference type="InterPro" id="IPR008258">
    <property type="entry name" value="Transglycosylase_SLT_dom_1"/>
</dbReference>
<gene>
    <name evidence="4" type="ORF">LX80_02166</name>
</gene>
<dbReference type="SUPFAM" id="SSF53955">
    <property type="entry name" value="Lysozyme-like"/>
    <property type="match status" value="1"/>
</dbReference>
<dbReference type="EMBL" id="QKZV01000007">
    <property type="protein sequence ID" value="PZX61436.1"/>
    <property type="molecule type" value="Genomic_DNA"/>
</dbReference>
<proteinExistence type="inferred from homology"/>
<dbReference type="CDD" id="cd16894">
    <property type="entry name" value="MltD-like"/>
    <property type="match status" value="1"/>
</dbReference>
<dbReference type="RefSeq" id="WP_111296341.1">
    <property type="nucleotide sequence ID" value="NZ_QKZV01000007.1"/>
</dbReference>
<sequence>MFKPVLHISTVTRSLIIIAFISLSSICAAEQLAVDTAIAPAPAFQTLLASNGQLNNNIPIPLPTQMASFYQQYVAKQGNELLQMKFWAKPYFDLYDRILSTNGLPIALKYLSVIESHLQPNLVSWAGAVGPWQLMPYEASRFGLKNNAAVDERTDFTKSTIVAAKLLKELYAEFGDWLLVIAAYNGGAGRVKEAIQKAGSNNFWKLQYFLPEETRNHVKKYIATHYLFEQNGGITTLTAAEVQQYLNQTQQRVDIANDSSLCAIEIKGHYNTEVICSYLKIASDYFYRLNPNINNQLATGKKYIMYLPVSKKELFEKAKQQILEQSIQMLLNAKPNF</sequence>
<dbReference type="Pfam" id="PF01464">
    <property type="entry name" value="SLT"/>
    <property type="match status" value="1"/>
</dbReference>
<dbReference type="Gene3D" id="1.10.530.10">
    <property type="match status" value="1"/>
</dbReference>
<evidence type="ECO:0000256" key="2">
    <source>
        <dbReference type="SAM" id="SignalP"/>
    </source>
</evidence>
<evidence type="ECO:0000259" key="3">
    <source>
        <dbReference type="Pfam" id="PF01464"/>
    </source>
</evidence>
<dbReference type="PANTHER" id="PTHR37423:SF2">
    <property type="entry name" value="MEMBRANE-BOUND LYTIC MUREIN TRANSGLYCOSYLASE C"/>
    <property type="match status" value="1"/>
</dbReference>
<protein>
    <submittedName>
        <fullName evidence="4">Membrane-bound lytic murein transglycosylase D</fullName>
    </submittedName>
</protein>